<feature type="non-terminal residue" evidence="1">
    <location>
        <position position="37"/>
    </location>
</feature>
<proteinExistence type="predicted"/>
<organism evidence="1 2">
    <name type="scientific">Trifolium medium</name>
    <dbReference type="NCBI Taxonomy" id="97028"/>
    <lineage>
        <taxon>Eukaryota</taxon>
        <taxon>Viridiplantae</taxon>
        <taxon>Streptophyta</taxon>
        <taxon>Embryophyta</taxon>
        <taxon>Tracheophyta</taxon>
        <taxon>Spermatophyta</taxon>
        <taxon>Magnoliopsida</taxon>
        <taxon>eudicotyledons</taxon>
        <taxon>Gunneridae</taxon>
        <taxon>Pentapetalae</taxon>
        <taxon>rosids</taxon>
        <taxon>fabids</taxon>
        <taxon>Fabales</taxon>
        <taxon>Fabaceae</taxon>
        <taxon>Papilionoideae</taxon>
        <taxon>50 kb inversion clade</taxon>
        <taxon>NPAAA clade</taxon>
        <taxon>Hologalegina</taxon>
        <taxon>IRL clade</taxon>
        <taxon>Trifolieae</taxon>
        <taxon>Trifolium</taxon>
    </lineage>
</organism>
<sequence>MFQLLPKTLDSARTIVYRYVFGSGGEPPLTPPLVVLR</sequence>
<evidence type="ECO:0000313" key="1">
    <source>
        <dbReference type="EMBL" id="MCI78856.1"/>
    </source>
</evidence>
<accession>A0A392USA9</accession>
<reference evidence="1 2" key="1">
    <citation type="journal article" date="2018" name="Front. Plant Sci.">
        <title>Red Clover (Trifolium pratense) and Zigzag Clover (T. medium) - A Picture of Genomic Similarities and Differences.</title>
        <authorList>
            <person name="Dluhosova J."/>
            <person name="Istvanek J."/>
            <person name="Nedelnik J."/>
            <person name="Repkova J."/>
        </authorList>
    </citation>
    <scope>NUCLEOTIDE SEQUENCE [LARGE SCALE GENOMIC DNA]</scope>
    <source>
        <strain evidence="2">cv. 10/8</strain>
        <tissue evidence="1">Leaf</tissue>
    </source>
</reference>
<evidence type="ECO:0000313" key="2">
    <source>
        <dbReference type="Proteomes" id="UP000265520"/>
    </source>
</evidence>
<dbReference type="Proteomes" id="UP000265520">
    <property type="component" value="Unassembled WGS sequence"/>
</dbReference>
<dbReference type="EMBL" id="LXQA010960464">
    <property type="protein sequence ID" value="MCI78856.1"/>
    <property type="molecule type" value="Genomic_DNA"/>
</dbReference>
<dbReference type="AlphaFoldDB" id="A0A392USA9"/>
<keyword evidence="2" id="KW-1185">Reference proteome</keyword>
<gene>
    <name evidence="1" type="ORF">A2U01_0100127</name>
</gene>
<protein>
    <submittedName>
        <fullName evidence="1">Uncharacterized protein</fullName>
    </submittedName>
</protein>
<name>A0A392USA9_9FABA</name>
<comment type="caution">
    <text evidence="1">The sequence shown here is derived from an EMBL/GenBank/DDBJ whole genome shotgun (WGS) entry which is preliminary data.</text>
</comment>